<dbReference type="GO" id="GO:0007165">
    <property type="term" value="P:signal transduction"/>
    <property type="evidence" value="ECO:0007669"/>
    <property type="project" value="InterPro"/>
</dbReference>
<evidence type="ECO:0000313" key="2">
    <source>
        <dbReference type="EMBL" id="VFJ43158.1"/>
    </source>
</evidence>
<dbReference type="InterPro" id="IPR000157">
    <property type="entry name" value="TIR_dom"/>
</dbReference>
<accession>A0A450RVP3</accession>
<dbReference type="Gene3D" id="3.40.50.10140">
    <property type="entry name" value="Toll/interleukin-1 receptor homology (TIR) domain"/>
    <property type="match status" value="1"/>
</dbReference>
<evidence type="ECO:0000259" key="1">
    <source>
        <dbReference type="Pfam" id="PF13676"/>
    </source>
</evidence>
<dbReference type="AlphaFoldDB" id="A0A450RVP3"/>
<dbReference type="EMBL" id="CAADFL010000077">
    <property type="protein sequence ID" value="VFK08655.1"/>
    <property type="molecule type" value="Genomic_DNA"/>
</dbReference>
<evidence type="ECO:0000313" key="4">
    <source>
        <dbReference type="EMBL" id="VFK08655.1"/>
    </source>
</evidence>
<dbReference type="InterPro" id="IPR035897">
    <property type="entry name" value="Toll_tir_struct_dom_sf"/>
</dbReference>
<reference evidence="2" key="1">
    <citation type="submission" date="2019-02" db="EMBL/GenBank/DDBJ databases">
        <authorList>
            <person name="Gruber-Vodicka R. H."/>
            <person name="Seah K. B. B."/>
        </authorList>
    </citation>
    <scope>NUCLEOTIDE SEQUENCE</scope>
    <source>
        <strain evidence="2">BECK_BZ163</strain>
        <strain evidence="4">BECK_BZ164</strain>
        <strain evidence="3">BECK_BZ165</strain>
    </source>
</reference>
<name>A0A450RVP3_9GAMM</name>
<organism evidence="2">
    <name type="scientific">Candidatus Kentrum sp. FM</name>
    <dbReference type="NCBI Taxonomy" id="2126340"/>
    <lineage>
        <taxon>Bacteria</taxon>
        <taxon>Pseudomonadati</taxon>
        <taxon>Pseudomonadota</taxon>
        <taxon>Gammaproteobacteria</taxon>
        <taxon>Candidatus Kentrum</taxon>
    </lineage>
</organism>
<evidence type="ECO:0000313" key="3">
    <source>
        <dbReference type="EMBL" id="VFJ50100.1"/>
    </source>
</evidence>
<dbReference type="Pfam" id="PF13676">
    <property type="entry name" value="TIR_2"/>
    <property type="match status" value="1"/>
</dbReference>
<dbReference type="EMBL" id="CAADFA010000080">
    <property type="protein sequence ID" value="VFJ50100.1"/>
    <property type="molecule type" value="Genomic_DNA"/>
</dbReference>
<protein>
    <submittedName>
        <fullName evidence="2">TIR domain-containing protein</fullName>
    </submittedName>
</protein>
<proteinExistence type="predicted"/>
<sequence>MTSLYELLILGAPSDTQLGELERLISQAVQPFDLNLGREIAWSVRPESFDVEQQKITAAVFFGGKKASAPNLKTLLRGAVPVLPVVSDPSKVRGELPAILRPLNCLGYCDGGAQRVATALLECVGLLPRQRRVFLSYRRDETRQTALQLFDALSSRLFDVFLDTHSIAPAENFQEMLWHHLCDSDVLVMLDTPNYFEGRWTSAEFGRALAKGIAILRVGWPDTTPSKRTLTATHEELLPEEIDSESGRLTDEAVARICLRLEAVRSRGYAVRHVNLVDKLRYDVERIGGNVTGLGPGNAMHVRLADNRELVVYPAMGVPASTALHDAATNMPAHSVAIVYDHVGLSRARVAHLDWLNRYIEPPRKVRFIKATEAAWQLADWEH</sequence>
<dbReference type="SUPFAM" id="SSF52200">
    <property type="entry name" value="Toll/Interleukin receptor TIR domain"/>
    <property type="match status" value="1"/>
</dbReference>
<gene>
    <name evidence="2" type="ORF">BECKFM1743A_GA0114220_1000512</name>
    <name evidence="4" type="ORF">BECKFM1743B_GA0114221_100774</name>
    <name evidence="3" type="ORF">BECKFM1743C_GA0114222_100804</name>
</gene>
<dbReference type="EMBL" id="CAADEZ010000005">
    <property type="protein sequence ID" value="VFJ43158.1"/>
    <property type="molecule type" value="Genomic_DNA"/>
</dbReference>
<feature type="domain" description="TIR" evidence="1">
    <location>
        <begin position="133"/>
        <end position="219"/>
    </location>
</feature>